<evidence type="ECO:0000259" key="5">
    <source>
        <dbReference type="PROSITE" id="PS50835"/>
    </source>
</evidence>
<sequence length="93" mass="10438">KSDGDTYTCDIGDAQSRAKLVVQEKPCIFTKELVDTEVTEGEDVILHCETSKSDSPVKWCKDGKNLRNSSKYNISRSGFEAKLVIHRAEERDS</sequence>
<accession>A0A7K4JQG9</accession>
<keyword evidence="3" id="KW-0597">Phosphoprotein</keyword>
<dbReference type="PANTHER" id="PTHR35971:SF5">
    <property type="entry name" value="OBSCURIN LIKE CYTOSKELETAL ADAPTOR 1"/>
    <property type="match status" value="1"/>
</dbReference>
<reference evidence="6 7" key="1">
    <citation type="submission" date="2019-09" db="EMBL/GenBank/DDBJ databases">
        <title>Bird 10,000 Genomes (B10K) Project - Family phase.</title>
        <authorList>
            <person name="Zhang G."/>
        </authorList>
    </citation>
    <scope>NUCLEOTIDE SEQUENCE [LARGE SCALE GENOMIC DNA]</scope>
    <source>
        <strain evidence="6">B10K-CU-031-07</strain>
        <tissue evidence="6">Muscle</tissue>
    </source>
</reference>
<keyword evidence="7" id="KW-1185">Reference proteome</keyword>
<protein>
    <submittedName>
        <fullName evidence="6">OBSCN protein</fullName>
    </submittedName>
</protein>
<organism evidence="6 7">
    <name type="scientific">Geococcyx californianus</name>
    <name type="common">Greater roadrunner</name>
    <name type="synonym">Saurothera californiana</name>
    <dbReference type="NCBI Taxonomy" id="8947"/>
    <lineage>
        <taxon>Eukaryota</taxon>
        <taxon>Metazoa</taxon>
        <taxon>Chordata</taxon>
        <taxon>Craniata</taxon>
        <taxon>Vertebrata</taxon>
        <taxon>Euteleostomi</taxon>
        <taxon>Archelosauria</taxon>
        <taxon>Archosauria</taxon>
        <taxon>Dinosauria</taxon>
        <taxon>Saurischia</taxon>
        <taxon>Theropoda</taxon>
        <taxon>Coelurosauria</taxon>
        <taxon>Aves</taxon>
        <taxon>Neognathae</taxon>
        <taxon>Neoaves</taxon>
        <taxon>Otidimorphae</taxon>
        <taxon>Cuculiformes</taxon>
        <taxon>Neomorphidae</taxon>
        <taxon>Geococcyx</taxon>
    </lineage>
</organism>
<comment type="subcellular location">
    <subcellularLocation>
        <location evidence="1">Cytoplasm</location>
    </subcellularLocation>
</comment>
<evidence type="ECO:0000256" key="2">
    <source>
        <dbReference type="ARBA" id="ARBA00022490"/>
    </source>
</evidence>
<dbReference type="EMBL" id="VWPV01032832">
    <property type="protein sequence ID" value="NWH67117.1"/>
    <property type="molecule type" value="Genomic_DNA"/>
</dbReference>
<comment type="caution">
    <text evidence="6">The sequence shown here is derived from an EMBL/GenBank/DDBJ whole genome shotgun (WGS) entry which is preliminary data.</text>
</comment>
<dbReference type="Pfam" id="PF07679">
    <property type="entry name" value="I-set"/>
    <property type="match status" value="1"/>
</dbReference>
<dbReference type="InterPro" id="IPR013783">
    <property type="entry name" value="Ig-like_fold"/>
</dbReference>
<dbReference type="InterPro" id="IPR052385">
    <property type="entry name" value="Obscurin/Obscurin-like_Reg"/>
</dbReference>
<dbReference type="Proteomes" id="UP000531151">
    <property type="component" value="Unassembled WGS sequence"/>
</dbReference>
<dbReference type="InterPro" id="IPR013098">
    <property type="entry name" value="Ig_I-set"/>
</dbReference>
<dbReference type="OrthoDB" id="10072266at2759"/>
<evidence type="ECO:0000313" key="7">
    <source>
        <dbReference type="Proteomes" id="UP000531151"/>
    </source>
</evidence>
<dbReference type="Gene3D" id="2.60.40.10">
    <property type="entry name" value="Immunoglobulins"/>
    <property type="match status" value="1"/>
</dbReference>
<evidence type="ECO:0000256" key="4">
    <source>
        <dbReference type="ARBA" id="ARBA00023157"/>
    </source>
</evidence>
<dbReference type="PANTHER" id="PTHR35971">
    <property type="entry name" value="SI:DKEY-31G6.6"/>
    <property type="match status" value="1"/>
</dbReference>
<dbReference type="GO" id="GO:0005737">
    <property type="term" value="C:cytoplasm"/>
    <property type="evidence" value="ECO:0007669"/>
    <property type="project" value="UniProtKB-SubCell"/>
</dbReference>
<feature type="non-terminal residue" evidence="6">
    <location>
        <position position="93"/>
    </location>
</feature>
<evidence type="ECO:0000313" key="6">
    <source>
        <dbReference type="EMBL" id="NWH67117.1"/>
    </source>
</evidence>
<name>A0A7K4JQG9_GEOCA</name>
<keyword evidence="2" id="KW-0963">Cytoplasm</keyword>
<keyword evidence="4" id="KW-1015">Disulfide bond</keyword>
<dbReference type="InterPro" id="IPR007110">
    <property type="entry name" value="Ig-like_dom"/>
</dbReference>
<dbReference type="PROSITE" id="PS50835">
    <property type="entry name" value="IG_LIKE"/>
    <property type="match status" value="1"/>
</dbReference>
<proteinExistence type="predicted"/>
<dbReference type="SUPFAM" id="SSF48726">
    <property type="entry name" value="Immunoglobulin"/>
    <property type="match status" value="1"/>
</dbReference>
<dbReference type="AlphaFoldDB" id="A0A7K4JQG9"/>
<feature type="domain" description="Ig-like" evidence="5">
    <location>
        <begin position="26"/>
        <end position="93"/>
    </location>
</feature>
<gene>
    <name evidence="6" type="primary">Obscn_3</name>
    <name evidence="6" type="ORF">GEOCAL_R14090</name>
</gene>
<feature type="non-terminal residue" evidence="6">
    <location>
        <position position="1"/>
    </location>
</feature>
<evidence type="ECO:0000256" key="3">
    <source>
        <dbReference type="ARBA" id="ARBA00022553"/>
    </source>
</evidence>
<evidence type="ECO:0000256" key="1">
    <source>
        <dbReference type="ARBA" id="ARBA00004496"/>
    </source>
</evidence>
<dbReference type="InterPro" id="IPR036179">
    <property type="entry name" value="Ig-like_dom_sf"/>
</dbReference>